<feature type="compositionally biased region" description="Polar residues" evidence="1">
    <location>
        <begin position="318"/>
        <end position="327"/>
    </location>
</feature>
<feature type="non-terminal residue" evidence="2">
    <location>
        <position position="1"/>
    </location>
</feature>
<gene>
    <name evidence="2" type="ORF">g.25906</name>
</gene>
<reference evidence="2" key="1">
    <citation type="submission" date="2015-11" db="EMBL/GenBank/DDBJ databases">
        <title>De novo transcriptome assembly of four potential Pierce s Disease insect vectors from Arizona vineyards.</title>
        <authorList>
            <person name="Tassone E.E."/>
        </authorList>
    </citation>
    <scope>NUCLEOTIDE SEQUENCE</scope>
</reference>
<protein>
    <submittedName>
        <fullName evidence="2">Uncharacterized protein</fullName>
    </submittedName>
</protein>
<evidence type="ECO:0000313" key="2">
    <source>
        <dbReference type="EMBL" id="JAT11089.1"/>
    </source>
</evidence>
<dbReference type="EMBL" id="GEBQ01028888">
    <property type="protein sequence ID" value="JAT11089.1"/>
    <property type="molecule type" value="Transcribed_RNA"/>
</dbReference>
<feature type="compositionally biased region" description="Polar residues" evidence="1">
    <location>
        <begin position="335"/>
        <end position="350"/>
    </location>
</feature>
<evidence type="ECO:0000256" key="1">
    <source>
        <dbReference type="SAM" id="MobiDB-lite"/>
    </source>
</evidence>
<feature type="region of interest" description="Disordered" evidence="1">
    <location>
        <begin position="318"/>
        <end position="350"/>
    </location>
</feature>
<proteinExistence type="predicted"/>
<accession>A0A1B6KI17</accession>
<name>A0A1B6KI17_9HEMI</name>
<organism evidence="2">
    <name type="scientific">Graphocephala atropunctata</name>
    <dbReference type="NCBI Taxonomy" id="36148"/>
    <lineage>
        <taxon>Eukaryota</taxon>
        <taxon>Metazoa</taxon>
        <taxon>Ecdysozoa</taxon>
        <taxon>Arthropoda</taxon>
        <taxon>Hexapoda</taxon>
        <taxon>Insecta</taxon>
        <taxon>Pterygota</taxon>
        <taxon>Neoptera</taxon>
        <taxon>Paraneoptera</taxon>
        <taxon>Hemiptera</taxon>
        <taxon>Auchenorrhyncha</taxon>
        <taxon>Membracoidea</taxon>
        <taxon>Cicadellidae</taxon>
        <taxon>Cicadellinae</taxon>
        <taxon>Cicadellini</taxon>
        <taxon>Graphocephala</taxon>
    </lineage>
</organism>
<sequence length="716" mass="80952">QLEMILYDTSGDTDFNFNEYFLQKGSALVINKGKNYHEDKPELVKEDFTPAISQAMPKPIQTEQIKRCRAPPGFELLPETESPGPAILPNQPTYSVSISDQPINSVGDYNPQSLHMQINNYNSFSVSPNAPQISQSRNTPYGAQHFSYNSWPFNNNSVTYPPHSSVPCVSSPVIPPYYSTSSQSSSTHQNVYMPLNQTISQSHYPQGFTGLPVSLTQHQPGFSNGSHFSQAFPLQGFNNGFPLSQPFTSQGSNQHQQSFSNGLLFPQPFPQLGLNNGLALSHPLSYQGWSINNFHQPQPVSQHRLQNTITEVDNQNVEASYRSSPDTLSKENHTGRPSTPLTPLSTEVSNVSKGSVIDNEESINTHVERLSCLKLKEECSKSPLLVELQNLNDIKRDFSSGKDTLPEIKEENIKELLKNEQLTNTNKVNNVITTAIPKGVKPKDFTNQSVQFSNSAENDYGTEYLENVSVYNEKVLPDLKNKSNDKVPDSWEDILSDDTPAKADNFINDFKNPLDLLINDECDEQFNATVQTDNTLSETETRNVENNWLTITPNKTPVNWKDMFDPDSINRIRYNEEIKNETCTRVDKENMKKFLVQKIEIDNKFFHLILVNNKLAVLSQEFYCQFSILHYHVIAKIIEVKYKPLSYIKKSEEPELFAKLEQLDFCGSVVKDVILKFNKACVTFLSDVPEILGVLNLQNEVLLDQIKKISNDFDLK</sequence>
<dbReference type="AlphaFoldDB" id="A0A1B6KI17"/>